<evidence type="ECO:0000256" key="2">
    <source>
        <dbReference type="SAM" id="Phobius"/>
    </source>
</evidence>
<proteinExistence type="predicted"/>
<dbReference type="AlphaFoldDB" id="A0A4Q4NJE6"/>
<organism evidence="3 4">
    <name type="scientific">Alternaria alternata</name>
    <name type="common">Alternaria rot fungus</name>
    <name type="synonym">Torula alternata</name>
    <dbReference type="NCBI Taxonomy" id="5599"/>
    <lineage>
        <taxon>Eukaryota</taxon>
        <taxon>Fungi</taxon>
        <taxon>Dikarya</taxon>
        <taxon>Ascomycota</taxon>
        <taxon>Pezizomycotina</taxon>
        <taxon>Dothideomycetes</taxon>
        <taxon>Pleosporomycetidae</taxon>
        <taxon>Pleosporales</taxon>
        <taxon>Pleosporineae</taxon>
        <taxon>Pleosporaceae</taxon>
        <taxon>Alternaria</taxon>
        <taxon>Alternaria sect. Alternaria</taxon>
        <taxon>Alternaria alternata complex</taxon>
    </lineage>
</organism>
<feature type="coiled-coil region" evidence="1">
    <location>
        <begin position="285"/>
        <end position="312"/>
    </location>
</feature>
<feature type="coiled-coil region" evidence="1">
    <location>
        <begin position="373"/>
        <end position="403"/>
    </location>
</feature>
<dbReference type="EMBL" id="PDXD01000008">
    <property type="protein sequence ID" value="RYN78023.1"/>
    <property type="molecule type" value="Genomic_DNA"/>
</dbReference>
<keyword evidence="2" id="KW-1133">Transmembrane helix</keyword>
<name>A0A4Q4NJE6_ALTAL</name>
<keyword evidence="2" id="KW-0812">Transmembrane</keyword>
<feature type="coiled-coil region" evidence="1">
    <location>
        <begin position="610"/>
        <end position="640"/>
    </location>
</feature>
<sequence>MADVGQLLLQNELFIALGATLFAALPVISPYWLPVLYPNSAPEHYQLSSGAAIATTVTRTATIFPKPTTLTDKVYQTIVQTRTATRTATTTATVPKTIYDTVTAQITSVSTYYDRYYITKWTHLSVDRATPCTTMVYTPEVTTQSRAPPRNVVTLPTTRPKISSWVPWGFFAFIQHLLLLISLIANMIMWVWDPRVIKLLGDVQASQETLESVRRSRQDLKDRYQTDQANLIKRCEKAEEAAVMVQARDIMLQKLGVPIPSDEADIRELDRDMLVNLVQARMNVLADEKQRLGRLETENSDQIAEINGLKETITTRLSSDYVPGVSRSFDSLLFDKQREIDNLRKEIRGGDFGEDIKANHVLHQEKDAELNELRPMRGEVEILRQALAEAKEEITRVEEETRDKGVADQRRRNEERTSLLIGRSEEISVLKDKHASKVTALEFRLKERVEEINIQKNKIADLNAQLHKAKRSLTSSHKTHQPQSPARPVIEAPRQRFNGMNSKQNTFTENEDYLRRSLDEKDQECRDLQQNFMILAKQYKEKVEELEKLESQITNEKEHCENEKNLLRRRIVELERALEVAQIHGSQPSTITGPTTNELQYGSTIPESSSKAHEISKTQLEKQIVDLQEANEAMAFIETNLRTQIASLSKDIQAKEVREDELSTQVSKSREQLQAKCAQEQVLFSQVATLTQQRDAAVEETTGVKKQLEEAMSKGEAVWGELQELKVARNNNETAQRNQDMGKLEKSNIDLQGQCDQLRQQGMHEINSRDRQIQKLRTDAATGNQTIHDLEQRLLVLKAENNTQSQVIRALKNELQAEKDRYLIDVNDLKNDVDHAQRETEKEKHGRKDDVRLAREREAKAIDEVRRERQQEIDDLKNSQESSTIKKLQERVEFYQMENTDLLENGKEGWKNLLLRKNQEIQKKESEISSANSRIRHWHRLYNIFHRRFEGLQGNKAYKEGEVSYAEARAGLFMGNDSHISTAMEKCVKFTEDLEAEVGRLKEEVERLRKYDEKVVEEEMNMDETIE</sequence>
<feature type="coiled-coil region" evidence="1">
    <location>
        <begin position="991"/>
        <end position="1021"/>
    </location>
</feature>
<reference evidence="4" key="1">
    <citation type="journal article" date="2019" name="bioRxiv">
        <title>Genomics, evolutionary history and diagnostics of the Alternaria alternata species group including apple and Asian pear pathotypes.</title>
        <authorList>
            <person name="Armitage A.D."/>
            <person name="Cockerton H.M."/>
            <person name="Sreenivasaprasad S."/>
            <person name="Woodhall J.W."/>
            <person name="Lane C.R."/>
            <person name="Harrison R.J."/>
            <person name="Clarkson J.P."/>
        </authorList>
    </citation>
    <scope>NUCLEOTIDE SEQUENCE [LARGE SCALE GENOMIC DNA]</scope>
    <source>
        <strain evidence="4">FERA 1177</strain>
    </source>
</reference>
<evidence type="ECO:0000313" key="4">
    <source>
        <dbReference type="Proteomes" id="UP000291422"/>
    </source>
</evidence>
<feature type="coiled-coil region" evidence="1">
    <location>
        <begin position="445"/>
        <end position="472"/>
    </location>
</feature>
<feature type="transmembrane region" description="Helical" evidence="2">
    <location>
        <begin position="168"/>
        <end position="192"/>
    </location>
</feature>
<feature type="coiled-coil region" evidence="1">
    <location>
        <begin position="741"/>
        <end position="934"/>
    </location>
</feature>
<dbReference type="Proteomes" id="UP000291422">
    <property type="component" value="Unassembled WGS sequence"/>
</dbReference>
<feature type="transmembrane region" description="Helical" evidence="2">
    <location>
        <begin position="13"/>
        <end position="33"/>
    </location>
</feature>
<protein>
    <submittedName>
        <fullName evidence="3">Uncharacterized protein</fullName>
    </submittedName>
</protein>
<keyword evidence="1" id="KW-0175">Coiled coil</keyword>
<evidence type="ECO:0000313" key="3">
    <source>
        <dbReference type="EMBL" id="RYN78023.1"/>
    </source>
</evidence>
<evidence type="ECO:0000256" key="1">
    <source>
        <dbReference type="SAM" id="Coils"/>
    </source>
</evidence>
<feature type="coiled-coil region" evidence="1">
    <location>
        <begin position="203"/>
        <end position="241"/>
    </location>
</feature>
<feature type="coiled-coil region" evidence="1">
    <location>
        <begin position="518"/>
        <end position="584"/>
    </location>
</feature>
<comment type="caution">
    <text evidence="3">The sequence shown here is derived from an EMBL/GenBank/DDBJ whole genome shotgun (WGS) entry which is preliminary data.</text>
</comment>
<keyword evidence="2" id="KW-0472">Membrane</keyword>
<gene>
    <name evidence="3" type="ORF">AA0117_g4821</name>
</gene>
<accession>A0A4Q4NJE6</accession>